<evidence type="ECO:0000256" key="10">
    <source>
        <dbReference type="ARBA" id="ARBA00023136"/>
    </source>
</evidence>
<evidence type="ECO:0000256" key="13">
    <source>
        <dbReference type="ARBA" id="ARBA00045144"/>
    </source>
</evidence>
<dbReference type="KEGG" id="gsh:117368065"/>
<evidence type="ECO:0000256" key="7">
    <source>
        <dbReference type="ARBA" id="ARBA00022753"/>
    </source>
</evidence>
<dbReference type="RefSeq" id="XP_033817236.1">
    <property type="nucleotide sequence ID" value="XM_033961345.1"/>
</dbReference>
<dbReference type="PANTHER" id="PTHR21324:SF3">
    <property type="entry name" value="MODULATOR OF MACROAUTOPHAGY TMEM150B"/>
    <property type="match status" value="1"/>
</dbReference>
<keyword evidence="16" id="KW-1185">Reference proteome</keyword>
<dbReference type="CTD" id="284417"/>
<comment type="function">
    <text evidence="13">Modulator of macroautophagy that causes accumulation of autophagosomes under basal conditions and enhances autophagic flux. Represses cell death and promotes long-term clonogenic survival of cells grown in the absence of glucose in a macroautophagy-independent manner. May have some role in extracellular matrix engulfment or growth factor receptor recycling, both of which can modulate cell survival.</text>
</comment>
<dbReference type="AlphaFoldDB" id="A0A6P8SQQ0"/>
<evidence type="ECO:0000256" key="8">
    <source>
        <dbReference type="ARBA" id="ARBA00022989"/>
    </source>
</evidence>
<dbReference type="GO" id="GO:0000421">
    <property type="term" value="C:autophagosome membrane"/>
    <property type="evidence" value="ECO:0007669"/>
    <property type="project" value="UniProtKB-SubCell"/>
</dbReference>
<protein>
    <submittedName>
        <fullName evidence="17">Modulator of macroautophagy TMEM150B isoform X1</fullName>
    </submittedName>
</protein>
<name>A0A6P8SQQ0_GEOSA</name>
<feature type="transmembrane region" description="Helical" evidence="14">
    <location>
        <begin position="179"/>
        <end position="199"/>
    </location>
</feature>
<feature type="transmembrane region" description="Helical" evidence="14">
    <location>
        <begin position="80"/>
        <end position="100"/>
    </location>
</feature>
<keyword evidence="5" id="KW-1003">Cell membrane</keyword>
<dbReference type="GO" id="GO:0006914">
    <property type="term" value="P:autophagy"/>
    <property type="evidence" value="ECO:0007669"/>
    <property type="project" value="UniProtKB-KW"/>
</dbReference>
<keyword evidence="11" id="KW-0325">Glycoprotein</keyword>
<feature type="transmembrane region" description="Helical" evidence="14">
    <location>
        <begin position="29"/>
        <end position="53"/>
    </location>
</feature>
<dbReference type="InParanoid" id="A0A6P8SQQ0"/>
<keyword evidence="8 14" id="KW-1133">Transmembrane helix</keyword>
<comment type="similarity">
    <text evidence="4">Belongs to the DRAM/TMEM150 family.</text>
</comment>
<keyword evidence="10 14" id="KW-0472">Membrane</keyword>
<dbReference type="GeneID" id="117368065"/>
<evidence type="ECO:0000256" key="3">
    <source>
        <dbReference type="ARBA" id="ARBA00004651"/>
    </source>
</evidence>
<evidence type="ECO:0000256" key="1">
    <source>
        <dbReference type="ARBA" id="ARBA00004337"/>
    </source>
</evidence>
<feature type="transmembrane region" description="Helical" evidence="14">
    <location>
        <begin position="112"/>
        <end position="130"/>
    </location>
</feature>
<feature type="transmembrane region" description="Helical" evidence="14">
    <location>
        <begin position="211"/>
        <end position="231"/>
    </location>
</feature>
<sequence length="248" mass="27835">MLPALGRGAVEAALESAGGEELTDLQKMWAWALLPILLTVWTTVGLWIVYAMAVANGSVNVMVDFPYISTCGTYSPQSCIFAQVLNIGAVLGLWISFIRFQQIRDYGCHCRLNTISLILGVVMMLGISLVGNFQKTNQTETHLVGSILAFYVGMAYFWLQTALTYQVKPRHGGKWVGPLRFCLCLLCTALIIMMMVFHIQDLKSVAAICEWTAAMMMFFLFGLFAVDFWHLDGHFYHVQKKQSVLKRE</sequence>
<dbReference type="GO" id="GO:0010008">
    <property type="term" value="C:endosome membrane"/>
    <property type="evidence" value="ECO:0007669"/>
    <property type="project" value="UniProtKB-SubCell"/>
</dbReference>
<dbReference type="FunCoup" id="A0A6P8SQQ0">
    <property type="interactions" value="335"/>
</dbReference>
<organism evidence="16 17">
    <name type="scientific">Geotrypetes seraphini</name>
    <name type="common">Gaboon caecilian</name>
    <name type="synonym">Caecilia seraphini</name>
    <dbReference type="NCBI Taxonomy" id="260995"/>
    <lineage>
        <taxon>Eukaryota</taxon>
        <taxon>Metazoa</taxon>
        <taxon>Chordata</taxon>
        <taxon>Craniata</taxon>
        <taxon>Vertebrata</taxon>
        <taxon>Euteleostomi</taxon>
        <taxon>Amphibia</taxon>
        <taxon>Gymnophiona</taxon>
        <taxon>Geotrypetes</taxon>
    </lineage>
</organism>
<dbReference type="Pfam" id="PF10277">
    <property type="entry name" value="Frag1"/>
    <property type="match status" value="1"/>
</dbReference>
<evidence type="ECO:0000256" key="5">
    <source>
        <dbReference type="ARBA" id="ARBA00022475"/>
    </source>
</evidence>
<gene>
    <name evidence="17" type="primary">TMEM150B</name>
</gene>
<evidence type="ECO:0000256" key="14">
    <source>
        <dbReference type="SAM" id="Phobius"/>
    </source>
</evidence>
<evidence type="ECO:0000256" key="12">
    <source>
        <dbReference type="ARBA" id="ARBA00023329"/>
    </source>
</evidence>
<keyword evidence="7" id="KW-0967">Endosome</keyword>
<accession>A0A6P8SQQ0</accession>
<dbReference type="Proteomes" id="UP000515159">
    <property type="component" value="Chromosome 10"/>
</dbReference>
<dbReference type="GO" id="GO:0005886">
    <property type="term" value="C:plasma membrane"/>
    <property type="evidence" value="ECO:0007669"/>
    <property type="project" value="UniProtKB-SubCell"/>
</dbReference>
<keyword evidence="12" id="KW-0968">Cytoplasmic vesicle</keyword>
<evidence type="ECO:0000256" key="4">
    <source>
        <dbReference type="ARBA" id="ARBA00006565"/>
    </source>
</evidence>
<keyword evidence="9" id="KW-0072">Autophagy</keyword>
<evidence type="ECO:0000256" key="9">
    <source>
        <dbReference type="ARBA" id="ARBA00023006"/>
    </source>
</evidence>
<keyword evidence="6 14" id="KW-0812">Transmembrane</keyword>
<feature type="domain" description="CWH43-like N-terminal" evidence="15">
    <location>
        <begin position="31"/>
        <end position="230"/>
    </location>
</feature>
<evidence type="ECO:0000256" key="2">
    <source>
        <dbReference type="ARBA" id="ARBA00004542"/>
    </source>
</evidence>
<evidence type="ECO:0000259" key="15">
    <source>
        <dbReference type="Pfam" id="PF10277"/>
    </source>
</evidence>
<feature type="transmembrane region" description="Helical" evidence="14">
    <location>
        <begin position="142"/>
        <end position="159"/>
    </location>
</feature>
<dbReference type="OrthoDB" id="191706at2759"/>
<dbReference type="InterPro" id="IPR050911">
    <property type="entry name" value="DRAM/TMEM150_Autophagy_Mod"/>
</dbReference>
<evidence type="ECO:0000313" key="16">
    <source>
        <dbReference type="Proteomes" id="UP000515159"/>
    </source>
</evidence>
<reference evidence="17" key="1">
    <citation type="submission" date="2025-08" db="UniProtKB">
        <authorList>
            <consortium name="RefSeq"/>
        </authorList>
    </citation>
    <scope>IDENTIFICATION</scope>
</reference>
<proteinExistence type="inferred from homology"/>
<comment type="subcellular location">
    <subcellularLocation>
        <location evidence="3">Cell membrane</location>
        <topology evidence="3">Multi-pass membrane protein</topology>
    </subcellularLocation>
    <subcellularLocation>
        <location evidence="2">Cytoplasmic vesicle</location>
        <location evidence="2">Autophagosome membrane</location>
        <topology evidence="2">Multi-pass membrane protein</topology>
    </subcellularLocation>
    <subcellularLocation>
        <location evidence="1">Endosome membrane</location>
        <topology evidence="1">Multi-pass membrane protein</topology>
    </subcellularLocation>
</comment>
<dbReference type="InterPro" id="IPR019402">
    <property type="entry name" value="CWH43_N"/>
</dbReference>
<evidence type="ECO:0000313" key="17">
    <source>
        <dbReference type="RefSeq" id="XP_033817236.1"/>
    </source>
</evidence>
<evidence type="ECO:0000256" key="6">
    <source>
        <dbReference type="ARBA" id="ARBA00022692"/>
    </source>
</evidence>
<evidence type="ECO:0000256" key="11">
    <source>
        <dbReference type="ARBA" id="ARBA00023180"/>
    </source>
</evidence>
<dbReference type="PANTHER" id="PTHR21324">
    <property type="entry name" value="FASTING-INDUCIBLE INTEGRAL MEMBRANE PROTEIN TM6P1-RELATED"/>
    <property type="match status" value="1"/>
</dbReference>